<proteinExistence type="predicted"/>
<evidence type="ECO:0008006" key="4">
    <source>
        <dbReference type="Google" id="ProtNLM"/>
    </source>
</evidence>
<feature type="compositionally biased region" description="Basic and acidic residues" evidence="1">
    <location>
        <begin position="206"/>
        <end position="218"/>
    </location>
</feature>
<feature type="region of interest" description="Disordered" evidence="1">
    <location>
        <begin position="182"/>
        <end position="243"/>
    </location>
</feature>
<dbReference type="AlphaFoldDB" id="A0A9W4GNT5"/>
<evidence type="ECO:0000256" key="1">
    <source>
        <dbReference type="SAM" id="MobiDB-lite"/>
    </source>
</evidence>
<comment type="caution">
    <text evidence="2">The sequence shown here is derived from an EMBL/GenBank/DDBJ whole genome shotgun (WGS) entry which is preliminary data.</text>
</comment>
<keyword evidence="3" id="KW-1185">Reference proteome</keyword>
<evidence type="ECO:0000313" key="2">
    <source>
        <dbReference type="EMBL" id="CAG6391587.1"/>
    </source>
</evidence>
<protein>
    <recommendedName>
        <fullName evidence="4">WXG100 family type VII secretion target</fullName>
    </recommendedName>
</protein>
<reference evidence="2" key="1">
    <citation type="submission" date="2021-05" db="EMBL/GenBank/DDBJ databases">
        <authorList>
            <person name="Arsene-Ploetze F."/>
        </authorList>
    </citation>
    <scope>NUCLEOTIDE SEQUENCE</scope>
    <source>
        <strain evidence="2">DSM 42138</strain>
    </source>
</reference>
<feature type="compositionally biased region" description="Polar residues" evidence="1">
    <location>
        <begin position="227"/>
        <end position="242"/>
    </location>
</feature>
<dbReference type="RefSeq" id="WP_251485300.1">
    <property type="nucleotide sequence ID" value="NZ_CAJSLV010000024.1"/>
</dbReference>
<gene>
    <name evidence="2" type="ORF">SCOCK_120223</name>
</gene>
<dbReference type="EMBL" id="CAJSLV010000024">
    <property type="protein sequence ID" value="CAG6391587.1"/>
    <property type="molecule type" value="Genomic_DNA"/>
</dbReference>
<dbReference type="Proteomes" id="UP001152519">
    <property type="component" value="Unassembled WGS sequence"/>
</dbReference>
<accession>A0A9W4GNT5</accession>
<name>A0A9W4GNT5_9ACTN</name>
<organism evidence="2 3">
    <name type="scientific">Actinacidiphila cocklensis</name>
    <dbReference type="NCBI Taxonomy" id="887465"/>
    <lineage>
        <taxon>Bacteria</taxon>
        <taxon>Bacillati</taxon>
        <taxon>Actinomycetota</taxon>
        <taxon>Actinomycetes</taxon>
        <taxon>Kitasatosporales</taxon>
        <taxon>Streptomycetaceae</taxon>
        <taxon>Actinacidiphila</taxon>
    </lineage>
</organism>
<evidence type="ECO:0000313" key="3">
    <source>
        <dbReference type="Proteomes" id="UP001152519"/>
    </source>
</evidence>
<sequence length="462" mass="46341">MPLTYHDVMTADLSPLSDVSDAWQKMGERFGALQTDYQKHVQAALGNGNWQGMAFGAQQGGSAATSFEYAAAKTEALAVASLLKEAHTELTWRQKAVKDLVADAEAKDYKVDANGVATYVGFDKLTEKERFDYRHDPEYSTLTAQYSQAAQEWTAEIAKAVHAVDDADQSVKLALTRAAGDTSPDGGGIGGFNAHADGDLPQGATHGRDGRDGRDGKTQTDGWHADGSTTVLGPNAGVSTSGTGYGKQGSAKAYADLGHVTAKGTLTNGSLKLSGIADANVGARASANYGFTDKGIGGTAEVSAGARALTEGRIEAGDVGVYGRGSGLAGAEASASAKAGLQGVSAGVKAFAGAKGSVAGGVEAGGIGAGSTAEGWAGVGADAKVEFGKGDDGKYHFGGKVGAALGLGGEVGFEFTVDPHKVSDAAHDAADAAGNIAHDVGKAAGKAGGVAKSIGHGIGSLF</sequence>